<dbReference type="PANTHER" id="PTHR43245">
    <property type="entry name" value="BIFUNCTIONAL POLYMYXIN RESISTANCE PROTEIN ARNA"/>
    <property type="match status" value="1"/>
</dbReference>
<dbReference type="InterPro" id="IPR050177">
    <property type="entry name" value="Lipid_A_modif_metabolic_enz"/>
</dbReference>
<keyword evidence="5" id="KW-1185">Reference proteome</keyword>
<evidence type="ECO:0000259" key="3">
    <source>
        <dbReference type="Pfam" id="PF01073"/>
    </source>
</evidence>
<evidence type="ECO:0000313" key="4">
    <source>
        <dbReference type="EMBL" id="KAK3048154.1"/>
    </source>
</evidence>
<evidence type="ECO:0000313" key="5">
    <source>
        <dbReference type="Proteomes" id="UP001271007"/>
    </source>
</evidence>
<feature type="domain" description="3-beta hydroxysteroid dehydrogenase/isomerase" evidence="3">
    <location>
        <begin position="10"/>
        <end position="282"/>
    </location>
</feature>
<dbReference type="SUPFAM" id="SSF51735">
    <property type="entry name" value="NAD(P)-binding Rossmann-fold domains"/>
    <property type="match status" value="1"/>
</dbReference>
<dbReference type="InterPro" id="IPR036291">
    <property type="entry name" value="NAD(P)-bd_dom_sf"/>
</dbReference>
<evidence type="ECO:0000256" key="1">
    <source>
        <dbReference type="ARBA" id="ARBA00009219"/>
    </source>
</evidence>
<dbReference type="AlphaFoldDB" id="A0AAJ0GB51"/>
<proteinExistence type="inferred from homology"/>
<dbReference type="Gene3D" id="3.40.50.720">
    <property type="entry name" value="NAD(P)-binding Rossmann-like Domain"/>
    <property type="match status" value="1"/>
</dbReference>
<accession>A0AAJ0GB51</accession>
<comment type="caution">
    <text evidence="4">The sequence shown here is derived from an EMBL/GenBank/DDBJ whole genome shotgun (WGS) entry which is preliminary data.</text>
</comment>
<protein>
    <recommendedName>
        <fullName evidence="3">3-beta hydroxysteroid dehydrogenase/isomerase domain-containing protein</fullName>
    </recommendedName>
</protein>
<name>A0AAJ0GB51_9PEZI</name>
<comment type="similarity">
    <text evidence="1">Belongs to the 3-beta-HSD family.</text>
</comment>
<feature type="transmembrane region" description="Helical" evidence="2">
    <location>
        <begin position="285"/>
        <end position="306"/>
    </location>
</feature>
<dbReference type="Proteomes" id="UP001271007">
    <property type="component" value="Unassembled WGS sequence"/>
</dbReference>
<dbReference type="InterPro" id="IPR002225">
    <property type="entry name" value="3Beta_OHSteriod_DH/Estase"/>
</dbReference>
<dbReference type="EMBL" id="JAWDJX010000052">
    <property type="protein sequence ID" value="KAK3048154.1"/>
    <property type="molecule type" value="Genomic_DNA"/>
</dbReference>
<dbReference type="Pfam" id="PF01073">
    <property type="entry name" value="3Beta_HSD"/>
    <property type="match status" value="1"/>
</dbReference>
<keyword evidence="2" id="KW-1133">Transmembrane helix</keyword>
<keyword evidence="2" id="KW-0812">Transmembrane</keyword>
<sequence>MPGQKRTEILVTGGSGFLGRGIVRRLAEKHPEWHISVLDLHPPPPHLRKCISQFIPADISSAESVNNAFVEYSPDLVVHTAGIVPARRDRYSTCPKQWEKVKGINYDGTRNVLDAAMASGCRRLVYTSSCTVLIDDLDHDYFNMDESFPLGKAFLHYGKSKGMAEAYVLSPKHAENGLIACALRPATIIGPEDTAVMSLIHDLIGKGETNFVVGNGDNFYDWMYIDNAVQAHVLAVENLLTTKTAAGHAMFISNQEPVYFWDAFLYIWAQFGHVPKYRIHIPTSIAWFVAFILEMLTWFTGGSATIDRGSVKDGMRTHYSNNDKAIRILGYVPEVDLAEGMRRSCDGYKKHLAGKAACVQNGHAPHVQNGVSRKFR</sequence>
<gene>
    <name evidence="4" type="ORF">LTR09_010493</name>
</gene>
<dbReference type="GO" id="GO:0006694">
    <property type="term" value="P:steroid biosynthetic process"/>
    <property type="evidence" value="ECO:0007669"/>
    <property type="project" value="InterPro"/>
</dbReference>
<keyword evidence="2" id="KW-0472">Membrane</keyword>
<organism evidence="4 5">
    <name type="scientific">Extremus antarcticus</name>
    <dbReference type="NCBI Taxonomy" id="702011"/>
    <lineage>
        <taxon>Eukaryota</taxon>
        <taxon>Fungi</taxon>
        <taxon>Dikarya</taxon>
        <taxon>Ascomycota</taxon>
        <taxon>Pezizomycotina</taxon>
        <taxon>Dothideomycetes</taxon>
        <taxon>Dothideomycetidae</taxon>
        <taxon>Mycosphaerellales</taxon>
        <taxon>Extremaceae</taxon>
        <taxon>Extremus</taxon>
    </lineage>
</organism>
<reference evidence="4" key="1">
    <citation type="submission" date="2023-04" db="EMBL/GenBank/DDBJ databases">
        <title>Black Yeasts Isolated from many extreme environments.</title>
        <authorList>
            <person name="Coleine C."/>
            <person name="Stajich J.E."/>
            <person name="Selbmann L."/>
        </authorList>
    </citation>
    <scope>NUCLEOTIDE SEQUENCE</scope>
    <source>
        <strain evidence="4">CCFEE 5312</strain>
    </source>
</reference>
<dbReference type="GO" id="GO:0016616">
    <property type="term" value="F:oxidoreductase activity, acting on the CH-OH group of donors, NAD or NADP as acceptor"/>
    <property type="evidence" value="ECO:0007669"/>
    <property type="project" value="InterPro"/>
</dbReference>
<evidence type="ECO:0000256" key="2">
    <source>
        <dbReference type="SAM" id="Phobius"/>
    </source>
</evidence>